<keyword evidence="3 4" id="KW-0349">Heme</keyword>
<dbReference type="GO" id="GO:0020037">
    <property type="term" value="F:heme binding"/>
    <property type="evidence" value="ECO:0007669"/>
    <property type="project" value="InterPro"/>
</dbReference>
<protein>
    <submittedName>
        <fullName evidence="5">Cytochrome P450</fullName>
    </submittedName>
</protein>
<dbReference type="InterPro" id="IPR001128">
    <property type="entry name" value="Cyt_P450"/>
</dbReference>
<evidence type="ECO:0000256" key="4">
    <source>
        <dbReference type="RuleBase" id="RU000461"/>
    </source>
</evidence>
<dbReference type="InterPro" id="IPR002401">
    <property type="entry name" value="Cyt_P450_E_grp-I"/>
</dbReference>
<reference evidence="5 6" key="1">
    <citation type="submission" date="2017-10" db="EMBL/GenBank/DDBJ databases">
        <title>Genome sequence of Caulobacter mirabilis FWC38.</title>
        <authorList>
            <person name="Fiebig A."/>
            <person name="Crosson S."/>
        </authorList>
    </citation>
    <scope>NUCLEOTIDE SEQUENCE [LARGE SCALE GENOMIC DNA]</scope>
    <source>
        <strain evidence="5 6">FWC 38</strain>
    </source>
</reference>
<dbReference type="PRINTS" id="PR00463">
    <property type="entry name" value="EP450I"/>
</dbReference>
<dbReference type="Gene3D" id="1.10.630.10">
    <property type="entry name" value="Cytochrome P450"/>
    <property type="match status" value="1"/>
</dbReference>
<evidence type="ECO:0000313" key="5">
    <source>
        <dbReference type="EMBL" id="ATQ41811.1"/>
    </source>
</evidence>
<dbReference type="SUPFAM" id="SSF48264">
    <property type="entry name" value="Cytochrome P450"/>
    <property type="match status" value="1"/>
</dbReference>
<dbReference type="RefSeq" id="WP_099621068.1">
    <property type="nucleotide sequence ID" value="NZ_CP024201.1"/>
</dbReference>
<dbReference type="PROSITE" id="PS00086">
    <property type="entry name" value="CYTOCHROME_P450"/>
    <property type="match status" value="1"/>
</dbReference>
<gene>
    <name evidence="5" type="ORF">CSW64_04985</name>
</gene>
<organism evidence="5 6">
    <name type="scientific">Caulobacter mirabilis</name>
    <dbReference type="NCBI Taxonomy" id="69666"/>
    <lineage>
        <taxon>Bacteria</taxon>
        <taxon>Pseudomonadati</taxon>
        <taxon>Pseudomonadota</taxon>
        <taxon>Alphaproteobacteria</taxon>
        <taxon>Caulobacterales</taxon>
        <taxon>Caulobacteraceae</taxon>
        <taxon>Caulobacter</taxon>
    </lineage>
</organism>
<dbReference type="GO" id="GO:0016705">
    <property type="term" value="F:oxidoreductase activity, acting on paired donors, with incorporation or reduction of molecular oxygen"/>
    <property type="evidence" value="ECO:0007669"/>
    <property type="project" value="InterPro"/>
</dbReference>
<evidence type="ECO:0000256" key="1">
    <source>
        <dbReference type="ARBA" id="ARBA00001971"/>
    </source>
</evidence>
<dbReference type="PANTHER" id="PTHR24305:SF166">
    <property type="entry name" value="CYTOCHROME P450 12A4, MITOCHONDRIAL-RELATED"/>
    <property type="match status" value="1"/>
</dbReference>
<keyword evidence="3 4" id="KW-0479">Metal-binding</keyword>
<proteinExistence type="inferred from homology"/>
<dbReference type="Proteomes" id="UP000228945">
    <property type="component" value="Chromosome"/>
</dbReference>
<comment type="cofactor">
    <cofactor evidence="1 3">
        <name>heme</name>
        <dbReference type="ChEBI" id="CHEBI:30413"/>
    </cofactor>
</comment>
<keyword evidence="4" id="KW-0560">Oxidoreductase</keyword>
<comment type="similarity">
    <text evidence="2 4">Belongs to the cytochrome P450 family.</text>
</comment>
<keyword evidence="3 4" id="KW-0408">Iron</keyword>
<sequence length="456" mass="50636">MDALARPIVPPAPYVHRQELPIWRLVLSTAKNSLGNWAESSFDALLGRRNVFGIDSLLVNDPKWVRHVLHANLHNYVKPPAMVRPVRPLAGEGVLLAEGPEWKRQRRMLAPAFTPASVGLLLPHFQAASEAMVRRLEKTPRVDLSEAFHQAALDAVLRALFSLPVDESRTGLAAIVRDYLAGPGRPNLFDGFARAEDDFGFALARRRTFRRHWFKAVDSIIAARKAAPAGATHGDLLDLLLAVRDPETGAPLSDVEIRDQCATMLLAGFETTSRLLFWCSYLLTLDPTEQARLRQEVTAFPPEKVASLEDLQHWPRLKQALCETLRLYPPVPVMLRRALGPDTIGEHEIGDGTLLWISPWVIHRHRAFWEHPTAFMPDRFAGKGQPWVSEPAFLPFSAGPRICIGASFAMAEASIVLATLLARFELSLDAARPILPVGGVTTAPDHEPLFTLERIA</sequence>
<dbReference type="GO" id="GO:0005506">
    <property type="term" value="F:iron ion binding"/>
    <property type="evidence" value="ECO:0007669"/>
    <property type="project" value="InterPro"/>
</dbReference>
<accession>A0A2D2AV00</accession>
<dbReference type="KEGG" id="cmb:CSW64_04985"/>
<evidence type="ECO:0000256" key="2">
    <source>
        <dbReference type="ARBA" id="ARBA00010617"/>
    </source>
</evidence>
<keyword evidence="6" id="KW-1185">Reference proteome</keyword>
<evidence type="ECO:0000256" key="3">
    <source>
        <dbReference type="PIRSR" id="PIRSR602401-1"/>
    </source>
</evidence>
<evidence type="ECO:0000313" key="6">
    <source>
        <dbReference type="Proteomes" id="UP000228945"/>
    </source>
</evidence>
<dbReference type="EMBL" id="CP024201">
    <property type="protein sequence ID" value="ATQ41811.1"/>
    <property type="molecule type" value="Genomic_DNA"/>
</dbReference>
<dbReference type="GO" id="GO:0004497">
    <property type="term" value="F:monooxygenase activity"/>
    <property type="evidence" value="ECO:0007669"/>
    <property type="project" value="UniProtKB-KW"/>
</dbReference>
<dbReference type="InterPro" id="IPR017972">
    <property type="entry name" value="Cyt_P450_CS"/>
</dbReference>
<keyword evidence="4" id="KW-0503">Monooxygenase</keyword>
<name>A0A2D2AV00_9CAUL</name>
<feature type="binding site" description="axial binding residue" evidence="3">
    <location>
        <position position="403"/>
    </location>
    <ligand>
        <name>heme</name>
        <dbReference type="ChEBI" id="CHEBI:30413"/>
    </ligand>
    <ligandPart>
        <name>Fe</name>
        <dbReference type="ChEBI" id="CHEBI:18248"/>
    </ligandPart>
</feature>
<dbReference type="PRINTS" id="PR00385">
    <property type="entry name" value="P450"/>
</dbReference>
<dbReference type="OrthoDB" id="9764248at2"/>
<dbReference type="Pfam" id="PF00067">
    <property type="entry name" value="p450"/>
    <property type="match status" value="1"/>
</dbReference>
<dbReference type="InterPro" id="IPR036396">
    <property type="entry name" value="Cyt_P450_sf"/>
</dbReference>
<dbReference type="AlphaFoldDB" id="A0A2D2AV00"/>
<dbReference type="PANTHER" id="PTHR24305">
    <property type="entry name" value="CYTOCHROME P450"/>
    <property type="match status" value="1"/>
</dbReference>
<dbReference type="InterPro" id="IPR050121">
    <property type="entry name" value="Cytochrome_P450_monoxygenase"/>
</dbReference>